<comment type="caution">
    <text evidence="5">The sequence shown here is derived from an EMBL/GenBank/DDBJ whole genome shotgun (WGS) entry which is preliminary data.</text>
</comment>
<protein>
    <submittedName>
        <fullName evidence="5">Transporter substrate-binding domain-containing protein</fullName>
    </submittedName>
</protein>
<dbReference type="InterPro" id="IPR001638">
    <property type="entry name" value="Solute-binding_3/MltF_N"/>
</dbReference>
<sequence>MSARHAVSTAVLGVAALALAACGSDPSPTAGSTTPAATSPAASSSAATSSAAPSSEAPSSSEAPTSGSAALPAECAPADLATQEAGTLTIATSEPAYEPWMVDNDPTNKKGYESAIAYAVAEKLGYTDDQVTWTRVAFNAAISPAPKAFDFDINQFSITDDRKQAVDFSSGYYDVTQAVVTVDSSPIAGATTVADLKSANLGAQIGTTSLTALQDQIAPDSDPQIFQTNDAAVQALKNGQVDGLVVDLPTAFYLANAELEGGKLVGQLPPTGEAAEQFGLLLEKDSPLTTCVSAAVDAIRADGTIDALATEWLADAGAPVLG</sequence>
<gene>
    <name evidence="5" type="ORF">GIS00_17340</name>
</gene>
<name>A0A7K1FNF6_9ACTN</name>
<dbReference type="Gene3D" id="3.40.190.10">
    <property type="entry name" value="Periplasmic binding protein-like II"/>
    <property type="match status" value="2"/>
</dbReference>
<dbReference type="AlphaFoldDB" id="A0A7K1FNF6"/>
<evidence type="ECO:0000259" key="4">
    <source>
        <dbReference type="SMART" id="SM00062"/>
    </source>
</evidence>
<organism evidence="5 6">
    <name type="scientific">Nakamurella alba</name>
    <dbReference type="NCBI Taxonomy" id="2665158"/>
    <lineage>
        <taxon>Bacteria</taxon>
        <taxon>Bacillati</taxon>
        <taxon>Actinomycetota</taxon>
        <taxon>Actinomycetes</taxon>
        <taxon>Nakamurellales</taxon>
        <taxon>Nakamurellaceae</taxon>
        <taxon>Nakamurella</taxon>
    </lineage>
</organism>
<evidence type="ECO:0000313" key="6">
    <source>
        <dbReference type="Proteomes" id="UP000460221"/>
    </source>
</evidence>
<feature type="compositionally biased region" description="Low complexity" evidence="2">
    <location>
        <begin position="23"/>
        <end position="70"/>
    </location>
</feature>
<keyword evidence="1 3" id="KW-0732">Signal</keyword>
<proteinExistence type="predicted"/>
<dbReference type="EMBL" id="WLYK01000006">
    <property type="protein sequence ID" value="MTD15701.1"/>
    <property type="molecule type" value="Genomic_DNA"/>
</dbReference>
<dbReference type="PANTHER" id="PTHR35936:SF19">
    <property type="entry name" value="AMINO-ACID-BINDING PROTEIN YXEM-RELATED"/>
    <property type="match status" value="1"/>
</dbReference>
<reference evidence="5 6" key="1">
    <citation type="submission" date="2019-11" db="EMBL/GenBank/DDBJ databases">
        <authorList>
            <person name="Jiang L.-Q."/>
        </authorList>
    </citation>
    <scope>NUCLEOTIDE SEQUENCE [LARGE SCALE GENOMIC DNA]</scope>
    <source>
        <strain evidence="5 6">YIM 132087</strain>
    </source>
</reference>
<accession>A0A7K1FNF6</accession>
<dbReference type="CDD" id="cd13530">
    <property type="entry name" value="PBP2_peptides_like"/>
    <property type="match status" value="1"/>
</dbReference>
<dbReference type="Proteomes" id="UP000460221">
    <property type="component" value="Unassembled WGS sequence"/>
</dbReference>
<dbReference type="PROSITE" id="PS51257">
    <property type="entry name" value="PROKAR_LIPOPROTEIN"/>
    <property type="match status" value="1"/>
</dbReference>
<evidence type="ECO:0000313" key="5">
    <source>
        <dbReference type="EMBL" id="MTD15701.1"/>
    </source>
</evidence>
<dbReference type="SMART" id="SM00062">
    <property type="entry name" value="PBPb"/>
    <property type="match status" value="1"/>
</dbReference>
<dbReference type="PANTHER" id="PTHR35936">
    <property type="entry name" value="MEMBRANE-BOUND LYTIC MUREIN TRANSGLYCOSYLASE F"/>
    <property type="match status" value="1"/>
</dbReference>
<feature type="signal peptide" evidence="3">
    <location>
        <begin position="1"/>
        <end position="20"/>
    </location>
</feature>
<dbReference type="RefSeq" id="WP_154769658.1">
    <property type="nucleotide sequence ID" value="NZ_WLYK01000006.1"/>
</dbReference>
<dbReference type="Pfam" id="PF00497">
    <property type="entry name" value="SBP_bac_3"/>
    <property type="match status" value="1"/>
</dbReference>
<evidence type="ECO:0000256" key="1">
    <source>
        <dbReference type="ARBA" id="ARBA00022729"/>
    </source>
</evidence>
<keyword evidence="6" id="KW-1185">Reference proteome</keyword>
<dbReference type="SUPFAM" id="SSF53850">
    <property type="entry name" value="Periplasmic binding protein-like II"/>
    <property type="match status" value="1"/>
</dbReference>
<feature type="chain" id="PRO_5029491374" evidence="3">
    <location>
        <begin position="21"/>
        <end position="322"/>
    </location>
</feature>
<evidence type="ECO:0000256" key="2">
    <source>
        <dbReference type="SAM" id="MobiDB-lite"/>
    </source>
</evidence>
<evidence type="ECO:0000256" key="3">
    <source>
        <dbReference type="SAM" id="SignalP"/>
    </source>
</evidence>
<feature type="domain" description="Solute-binding protein family 3/N-terminal" evidence="4">
    <location>
        <begin position="87"/>
        <end position="316"/>
    </location>
</feature>
<feature type="region of interest" description="Disordered" evidence="2">
    <location>
        <begin position="23"/>
        <end position="71"/>
    </location>
</feature>